<dbReference type="STRING" id="797302.Halru_0321"/>
<gene>
    <name evidence="1" type="ordered locus">Halru_0321</name>
</gene>
<evidence type="ECO:0000313" key="2">
    <source>
        <dbReference type="Proteomes" id="UP000010846"/>
    </source>
</evidence>
<organism evidence="1 2">
    <name type="scientific">Halovivax ruber (strain DSM 18193 / JCM 13892 / XH-70)</name>
    <dbReference type="NCBI Taxonomy" id="797302"/>
    <lineage>
        <taxon>Archaea</taxon>
        <taxon>Methanobacteriati</taxon>
        <taxon>Methanobacteriota</taxon>
        <taxon>Stenosarchaea group</taxon>
        <taxon>Halobacteria</taxon>
        <taxon>Halobacteriales</taxon>
        <taxon>Natrialbaceae</taxon>
        <taxon>Halovivax</taxon>
    </lineage>
</organism>
<dbReference type="Proteomes" id="UP000010846">
    <property type="component" value="Chromosome"/>
</dbReference>
<dbReference type="InterPro" id="IPR006311">
    <property type="entry name" value="TAT_signal"/>
</dbReference>
<dbReference type="eggNOG" id="arCOG02696">
    <property type="taxonomic scope" value="Archaea"/>
</dbReference>
<keyword evidence="2" id="KW-1185">Reference proteome</keyword>
<proteinExistence type="predicted"/>
<reference evidence="1" key="1">
    <citation type="submission" date="2011-09" db="EMBL/GenBank/DDBJ databases">
        <title>Complete sequence of Halovivax ruber XH-70.</title>
        <authorList>
            <consortium name="US DOE Joint Genome Institute"/>
            <person name="Lucas S."/>
            <person name="Han J."/>
            <person name="Lapidus A."/>
            <person name="Cheng J.-F."/>
            <person name="Goodwin L."/>
            <person name="Pitluck S."/>
            <person name="Peters L."/>
            <person name="Mikhailova N."/>
            <person name="Davenport K."/>
            <person name="Detter J.C."/>
            <person name="Han C."/>
            <person name="Tapia R."/>
            <person name="Land M."/>
            <person name="Hauser L."/>
            <person name="Kyrpides N."/>
            <person name="Ivanova N."/>
            <person name="Pagani I."/>
            <person name="Sproer C."/>
            <person name="Anderson I."/>
            <person name="Woyke T."/>
        </authorList>
    </citation>
    <scope>NUCLEOTIDE SEQUENCE</scope>
    <source>
        <strain evidence="1">XH-70</strain>
    </source>
</reference>
<dbReference type="KEGG" id="hru:Halru_0321"/>
<dbReference type="EMBL" id="CP003050">
    <property type="protein sequence ID" value="AGB14965.1"/>
    <property type="molecule type" value="Genomic_DNA"/>
</dbReference>
<dbReference type="AlphaFoldDB" id="L0I611"/>
<accession>L0I611</accession>
<protein>
    <submittedName>
        <fullName evidence="1">Uncharacterized protein</fullName>
    </submittedName>
</protein>
<name>L0I611_HALRX</name>
<evidence type="ECO:0000313" key="1">
    <source>
        <dbReference type="EMBL" id="AGB14965.1"/>
    </source>
</evidence>
<dbReference type="PROSITE" id="PS51318">
    <property type="entry name" value="TAT"/>
    <property type="match status" value="1"/>
</dbReference>
<sequence length="151" mass="15336">MRMNRRNVLVGLGGIVASGGALLGTGAFSTVTADRTVTVETSGDASARVAFEATSDYASITNDKLEISLTDANIDGTLTATGAFNIINNHSAEITLDGPWTTQSNNIDVTLTAQNNTLAAGGTTPVDLEIDTSGAAANATLNTTITITATT</sequence>
<dbReference type="HOGENOM" id="CLU_111444_1_0_2"/>